<keyword evidence="5 7" id="KW-0460">Magnesium</keyword>
<comment type="catalytic activity">
    <reaction evidence="7">
        <text>[glutamine synthetase]-L-tyrosine + ATP = [glutamine synthetase]-O(4)-(5'-adenylyl)-L-tyrosine + diphosphate</text>
        <dbReference type="Rhea" id="RHEA:18589"/>
        <dbReference type="Rhea" id="RHEA-COMP:10660"/>
        <dbReference type="Rhea" id="RHEA-COMP:10661"/>
        <dbReference type="ChEBI" id="CHEBI:30616"/>
        <dbReference type="ChEBI" id="CHEBI:33019"/>
        <dbReference type="ChEBI" id="CHEBI:46858"/>
        <dbReference type="ChEBI" id="CHEBI:83624"/>
        <dbReference type="EC" id="2.7.7.42"/>
    </reaction>
</comment>
<organism evidence="10 11">
    <name type="scientific">Pelomonas candidula</name>
    <dbReference type="NCBI Taxonomy" id="3299025"/>
    <lineage>
        <taxon>Bacteria</taxon>
        <taxon>Pseudomonadati</taxon>
        <taxon>Pseudomonadota</taxon>
        <taxon>Betaproteobacteria</taxon>
        <taxon>Burkholderiales</taxon>
        <taxon>Sphaerotilaceae</taxon>
        <taxon>Roseateles</taxon>
    </lineage>
</organism>
<dbReference type="PANTHER" id="PTHR30621:SF0">
    <property type="entry name" value="BIFUNCTIONAL GLUTAMINE SYNTHETASE ADENYLYLTRANSFERASE_ADENYLYL-REMOVING ENZYME"/>
    <property type="match status" value="1"/>
</dbReference>
<feature type="domain" description="PII-uridylyltransferase/Glutamine-synthetase adenylyltransferase" evidence="9">
    <location>
        <begin position="805"/>
        <end position="879"/>
    </location>
</feature>
<keyword evidence="6 7" id="KW-0511">Multifunctional enzyme</keyword>
<name>A0ABW7H909_9BURK</name>
<dbReference type="InterPro" id="IPR013546">
    <property type="entry name" value="PII_UdlTrfase/GS_AdlTrfase"/>
</dbReference>
<gene>
    <name evidence="7 10" type="primary">glnE</name>
    <name evidence="10" type="ORF">ACG04R_06945</name>
</gene>
<dbReference type="Pfam" id="PF03710">
    <property type="entry name" value="GlnE"/>
    <property type="match status" value="2"/>
</dbReference>
<keyword evidence="2 7" id="KW-0548">Nucleotidyltransferase</keyword>
<dbReference type="EC" id="2.7.7.89" evidence="7"/>
<evidence type="ECO:0000256" key="2">
    <source>
        <dbReference type="ARBA" id="ARBA00022695"/>
    </source>
</evidence>
<dbReference type="InterPro" id="IPR023057">
    <property type="entry name" value="GlnE"/>
</dbReference>
<reference evidence="10 11" key="1">
    <citation type="submission" date="2024-08" db="EMBL/GenBank/DDBJ databases">
        <authorList>
            <person name="Lu H."/>
        </authorList>
    </citation>
    <scope>NUCLEOTIDE SEQUENCE [LARGE SCALE GENOMIC DNA]</scope>
    <source>
        <strain evidence="10 11">BYS78W</strain>
    </source>
</reference>
<feature type="domain" description="Glutamate-ammonia ligase adenylyltransferase repeated" evidence="8">
    <location>
        <begin position="526"/>
        <end position="766"/>
    </location>
</feature>
<dbReference type="InterPro" id="IPR043519">
    <property type="entry name" value="NT_sf"/>
</dbReference>
<dbReference type="EC" id="2.7.7.42" evidence="7"/>
<keyword evidence="1 7" id="KW-0808">Transferase</keyword>
<feature type="region of interest" description="Adenylyl transferase" evidence="7">
    <location>
        <begin position="430"/>
        <end position="909"/>
    </location>
</feature>
<dbReference type="HAMAP" id="MF_00802">
    <property type="entry name" value="GlnE"/>
    <property type="match status" value="1"/>
</dbReference>
<evidence type="ECO:0000256" key="1">
    <source>
        <dbReference type="ARBA" id="ARBA00022679"/>
    </source>
</evidence>
<accession>A0ABW7H909</accession>
<feature type="domain" description="Glutamate-ammonia ligase adenylyltransferase repeated" evidence="8">
    <location>
        <begin position="40"/>
        <end position="233"/>
    </location>
</feature>
<dbReference type="Proteomes" id="UP001606134">
    <property type="component" value="Unassembled WGS sequence"/>
</dbReference>
<sequence length="909" mass="100866">MSELFPVFAEHSRYVQRVRRRYAAELPLLPPGLPDRAVIGALIETLLAAPPGRTLASALRVARHLVMERLAVLDIEQGASVADVTLVMTHLAEVTLDRALAAARAELDEIHGAPRTAEGGDIAFWVIGMGKLGARELNVSSDIDLIYVYEDDGETHGPRPISAHEYFANVAKRLYALIGDVTDDGQVFRVDLALRPNGKSGPPVVSLGMLEEYFLVQGREWERFAWLKSRVVAPLTGFGAPGDPRTLALRDLVAPFVYRRYLDYGVFEGLRQLHGKIRSEAKARAAGRPERANDVKLSRGGIREIEFIVQLLQVVRGGQFPEIRTRSTVKALGQLAARGLMKPETAQKLSDAYVFLRRVEHRIQFLDDQQTHCLPQADADLAWIAASMGLKCSRETCELFEQLGEVRELVATEFDALLHGAPQQSGGCKGGQCGGPKPTVDGEDFLQRLPESLATAVRALAETPRVQGLREESRQRLAKLFYRAAQAVEAEECSLDAAVRFVDWVEPLLRRESYLAMLVERPAVQQRLLRLLGLARWPMRYLMQHPGVIDELADPLLLSARFDRDAFLAELHSREQGWARSGQADEESLLDTLRRAHHAEVFRTLVRDVEGSITVEQVADDLSLLADAVLQITIQWAWARFGKAHRPEPRLAVIAYGKLGGKELGYGGDLDVVFVFDDEDENASEIYGAFVRRLINWLTLRTAAGELFDIDTALRPNGNSGLLVTSLSHFEAYQTGRGSNTAWTWEHQAITRARFCAGHPALAERCESVRRQVLTAPRDAEALRREVQAMREKVRSARPVKDGLFDMKHSEGGMMDAEFAVQFLVLAHSAVHPRLQDDLGNIALLRLAEALGLLPGGVGEAAANAYRELRRAQHRARLNEESTALDAQAMAPLQPHRDAVLALWRAVFG</sequence>
<dbReference type="InterPro" id="IPR005190">
    <property type="entry name" value="GlnE_rpt_dom"/>
</dbReference>
<dbReference type="Pfam" id="PF08335">
    <property type="entry name" value="GlnD_UR_UTase"/>
    <property type="match status" value="2"/>
</dbReference>
<evidence type="ECO:0000259" key="9">
    <source>
        <dbReference type="Pfam" id="PF08335"/>
    </source>
</evidence>
<dbReference type="GO" id="GO:0008882">
    <property type="term" value="F:[glutamate-ammonia-ligase] adenylyltransferase activity"/>
    <property type="evidence" value="ECO:0007669"/>
    <property type="project" value="UniProtKB-EC"/>
</dbReference>
<keyword evidence="3 7" id="KW-0547">Nucleotide-binding</keyword>
<evidence type="ECO:0000256" key="7">
    <source>
        <dbReference type="HAMAP-Rule" id="MF_00802"/>
    </source>
</evidence>
<evidence type="ECO:0000259" key="8">
    <source>
        <dbReference type="Pfam" id="PF03710"/>
    </source>
</evidence>
<feature type="region of interest" description="Adenylyl removase" evidence="7">
    <location>
        <begin position="1"/>
        <end position="423"/>
    </location>
</feature>
<evidence type="ECO:0000256" key="5">
    <source>
        <dbReference type="ARBA" id="ARBA00022842"/>
    </source>
</evidence>
<dbReference type="Gene3D" id="3.30.460.10">
    <property type="entry name" value="Beta Polymerase, domain 2"/>
    <property type="match status" value="2"/>
</dbReference>
<feature type="domain" description="PII-uridylyltransferase/Glutamine-synthetase adenylyltransferase" evidence="9">
    <location>
        <begin position="273"/>
        <end position="415"/>
    </location>
</feature>
<dbReference type="SUPFAM" id="SSF81593">
    <property type="entry name" value="Nucleotidyltransferase substrate binding subunit/domain"/>
    <property type="match status" value="2"/>
</dbReference>
<dbReference type="SUPFAM" id="SSF81301">
    <property type="entry name" value="Nucleotidyltransferase"/>
    <property type="match status" value="2"/>
</dbReference>
<dbReference type="RefSeq" id="WP_394407439.1">
    <property type="nucleotide sequence ID" value="NZ_JBIGIC010000003.1"/>
</dbReference>
<comment type="cofactor">
    <cofactor evidence="7">
        <name>Mg(2+)</name>
        <dbReference type="ChEBI" id="CHEBI:18420"/>
    </cofactor>
</comment>
<dbReference type="GO" id="GO:0016874">
    <property type="term" value="F:ligase activity"/>
    <property type="evidence" value="ECO:0007669"/>
    <property type="project" value="UniProtKB-KW"/>
</dbReference>
<dbReference type="PANTHER" id="PTHR30621">
    <property type="entry name" value="GLUTAMINE SYNTHETASE ADENYLYLTRANSFERASE"/>
    <property type="match status" value="1"/>
</dbReference>
<dbReference type="NCBIfam" id="NF008292">
    <property type="entry name" value="PRK11072.1"/>
    <property type="match status" value="1"/>
</dbReference>
<protein>
    <recommendedName>
        <fullName evidence="7">Bifunctional glutamine synthetase adenylyltransferase/adenylyl-removing enzyme</fullName>
    </recommendedName>
    <alternativeName>
        <fullName evidence="7">ATP:glutamine synthetase adenylyltransferase</fullName>
    </alternativeName>
    <alternativeName>
        <fullName evidence="7">ATase</fullName>
    </alternativeName>
    <domain>
        <recommendedName>
            <fullName evidence="7">Glutamine synthetase adenylyl-L-tyrosine phosphorylase</fullName>
            <ecNumber evidence="7">2.7.7.89</ecNumber>
        </recommendedName>
        <alternativeName>
            <fullName evidence="7">Adenylyl removase</fullName>
            <shortName evidence="7">AR</shortName>
            <shortName evidence="7">AT-N</shortName>
        </alternativeName>
    </domain>
    <domain>
        <recommendedName>
            <fullName evidence="7">Glutamine synthetase adenylyl transferase</fullName>
            <ecNumber evidence="7">2.7.7.42</ecNumber>
        </recommendedName>
        <alternativeName>
            <fullName evidence="7">Adenylyl transferase</fullName>
            <shortName evidence="7">AT</shortName>
            <shortName evidence="7">AT-C</shortName>
        </alternativeName>
    </domain>
</protein>
<dbReference type="Gene3D" id="1.20.120.330">
    <property type="entry name" value="Nucleotidyltransferases domain 2"/>
    <property type="match status" value="2"/>
</dbReference>
<evidence type="ECO:0000313" key="10">
    <source>
        <dbReference type="EMBL" id="MFG6486401.1"/>
    </source>
</evidence>
<evidence type="ECO:0000256" key="6">
    <source>
        <dbReference type="ARBA" id="ARBA00023268"/>
    </source>
</evidence>
<evidence type="ECO:0000256" key="3">
    <source>
        <dbReference type="ARBA" id="ARBA00022741"/>
    </source>
</evidence>
<dbReference type="Gene3D" id="1.20.120.1510">
    <property type="match status" value="1"/>
</dbReference>
<keyword evidence="4 7" id="KW-0067">ATP-binding</keyword>
<dbReference type="CDD" id="cd05401">
    <property type="entry name" value="NT_GlnE_GlnD_like"/>
    <property type="match status" value="2"/>
</dbReference>
<dbReference type="EMBL" id="JBIGIC010000003">
    <property type="protein sequence ID" value="MFG6486401.1"/>
    <property type="molecule type" value="Genomic_DNA"/>
</dbReference>
<evidence type="ECO:0000313" key="11">
    <source>
        <dbReference type="Proteomes" id="UP001606134"/>
    </source>
</evidence>
<comment type="similarity">
    <text evidence="7">Belongs to the GlnE family.</text>
</comment>
<dbReference type="GO" id="GO:0047388">
    <property type="term" value="F:[glutamine synthetase]-adenylyl-L-tyrosine phosphorylase activity"/>
    <property type="evidence" value="ECO:0007669"/>
    <property type="project" value="UniProtKB-EC"/>
</dbReference>
<evidence type="ECO:0000256" key="4">
    <source>
        <dbReference type="ARBA" id="ARBA00022840"/>
    </source>
</evidence>
<keyword evidence="10" id="KW-0436">Ligase</keyword>
<keyword evidence="11" id="KW-1185">Reference proteome</keyword>
<comment type="catalytic activity">
    <reaction evidence="7">
        <text>[glutamine synthetase]-O(4)-(5'-adenylyl)-L-tyrosine + phosphate = [glutamine synthetase]-L-tyrosine + ADP</text>
        <dbReference type="Rhea" id="RHEA:43716"/>
        <dbReference type="Rhea" id="RHEA-COMP:10660"/>
        <dbReference type="Rhea" id="RHEA-COMP:10661"/>
        <dbReference type="ChEBI" id="CHEBI:43474"/>
        <dbReference type="ChEBI" id="CHEBI:46858"/>
        <dbReference type="ChEBI" id="CHEBI:83624"/>
        <dbReference type="ChEBI" id="CHEBI:456216"/>
        <dbReference type="EC" id="2.7.7.89"/>
    </reaction>
</comment>
<comment type="caution">
    <text evidence="10">The sequence shown here is derived from an EMBL/GenBank/DDBJ whole genome shotgun (WGS) entry which is preliminary data.</text>
</comment>
<proteinExistence type="inferred from homology"/>
<comment type="function">
    <text evidence="7">Involved in the regulation of glutamine synthetase GlnA, a key enzyme in the process to assimilate ammonia. When cellular nitrogen levels are high, the C-terminal adenylyl transferase (AT) inactivates GlnA by covalent transfer of an adenylyl group from ATP to specific tyrosine residue of GlnA, thus reducing its activity. Conversely, when nitrogen levels are low, the N-terminal adenylyl removase (AR) activates GlnA by removing the adenylyl group by phosphorolysis, increasing its activity. The regulatory region of GlnE binds the signal transduction protein PII (GlnB) which indicates the nitrogen status of the cell.</text>
</comment>